<dbReference type="RefSeq" id="WP_169347740.1">
    <property type="nucleotide sequence ID" value="NZ_JABBJJ010000138.1"/>
</dbReference>
<dbReference type="Gene3D" id="3.40.630.10">
    <property type="entry name" value="Zn peptidases"/>
    <property type="match status" value="1"/>
</dbReference>
<keyword evidence="2" id="KW-1185">Reference proteome</keyword>
<dbReference type="InterPro" id="IPR021259">
    <property type="entry name" value="DUF2817"/>
</dbReference>
<comment type="caution">
    <text evidence="1">The sequence shown here is derived from an EMBL/GenBank/DDBJ whole genome shotgun (WGS) entry which is preliminary data.</text>
</comment>
<evidence type="ECO:0000313" key="2">
    <source>
        <dbReference type="Proteomes" id="UP000518300"/>
    </source>
</evidence>
<reference evidence="1 2" key="1">
    <citation type="submission" date="2020-04" db="EMBL/GenBank/DDBJ databases">
        <title>Draft genome of Pyxidicoccus fallax type strain.</title>
        <authorList>
            <person name="Whitworth D.E."/>
        </authorList>
    </citation>
    <scope>NUCLEOTIDE SEQUENCE [LARGE SCALE GENOMIC DNA]</scope>
    <source>
        <strain evidence="1 2">DSM 14698</strain>
    </source>
</reference>
<dbReference type="AlphaFoldDB" id="A0A848LLD3"/>
<organism evidence="1 2">
    <name type="scientific">Pyxidicoccus fallax</name>
    <dbReference type="NCBI Taxonomy" id="394095"/>
    <lineage>
        <taxon>Bacteria</taxon>
        <taxon>Pseudomonadati</taxon>
        <taxon>Myxococcota</taxon>
        <taxon>Myxococcia</taxon>
        <taxon>Myxococcales</taxon>
        <taxon>Cystobacterineae</taxon>
        <taxon>Myxococcaceae</taxon>
        <taxon>Pyxidicoccus</taxon>
    </lineage>
</organism>
<protein>
    <submittedName>
        <fullName evidence="1">DUF2817 domain-containing protein</fullName>
    </submittedName>
</protein>
<proteinExistence type="predicted"/>
<accession>A0A848LLD3</accession>
<sequence>MSAGGEPGGAGLFSREYPLARERFRAAGARAGLEVRSHPVPVSVPGVELTVDVAVGGARDARRALLVTSGLHGVEGFMGSAQQLAFLERLAVDPSLGRDLRLVFVHALNPFGFHMQRRTDERNVDLNRNFLLDSEEYRGVPEAYWDIQRLLGLSAATPARGLFPVNLLRCLTRHGQATTRDAVAGGQYEDPAGLFFGGRGLSLTGELLKAHLRGWVGEAQEVLHVDLHSGLGARGGYRLILEHDWETPQLRWFAHRFGEGRVEPSEPERGISYRKRGSLGPWCAQLLKPRAYDILIAEFGTYPIALVLLALRAENRAWLLKRDGLGRRLATAALREVFAPRGHRWREAVVYRGLELLLRAADVCRAEGVPTSRPRAVA</sequence>
<dbReference type="SUPFAM" id="SSF53187">
    <property type="entry name" value="Zn-dependent exopeptidases"/>
    <property type="match status" value="1"/>
</dbReference>
<gene>
    <name evidence="1" type="ORF">HG543_26950</name>
</gene>
<dbReference type="Proteomes" id="UP000518300">
    <property type="component" value="Unassembled WGS sequence"/>
</dbReference>
<dbReference type="EMBL" id="JABBJJ010000138">
    <property type="protein sequence ID" value="NMO18473.1"/>
    <property type="molecule type" value="Genomic_DNA"/>
</dbReference>
<evidence type="ECO:0000313" key="1">
    <source>
        <dbReference type="EMBL" id="NMO18473.1"/>
    </source>
</evidence>
<name>A0A848LLD3_9BACT</name>
<dbReference type="Pfam" id="PF10994">
    <property type="entry name" value="DUF2817"/>
    <property type="match status" value="1"/>
</dbReference>
<dbReference type="CDD" id="cd06233">
    <property type="entry name" value="M14-like"/>
    <property type="match status" value="1"/>
</dbReference>